<dbReference type="AlphaFoldDB" id="A0A1G2DE69"/>
<evidence type="ECO:0000256" key="1">
    <source>
        <dbReference type="ARBA" id="ARBA00022603"/>
    </source>
</evidence>
<dbReference type="GO" id="GO:0032259">
    <property type="term" value="P:methylation"/>
    <property type="evidence" value="ECO:0007669"/>
    <property type="project" value="UniProtKB-KW"/>
</dbReference>
<sequence length="240" mass="27935">MSKHSEFWNKEYKTSEHLALSNLPAEDLEKFCRWAERNYGRRFLNPLARVLDLGCGNGRNLIFLARTYGMRGVGYDISSEAVKLAGRASRLEAKHGGQAKELPIVYTARSIEGAIDLPDHSVDMVLDMMTSHFLKEKEREFLRDEILRVLKPSGWLFFKSFLAEQDLHVRRLLKENPADEKDSYIHPKLGVYEHVWTEGSLREFFGPYFDIQKIERSHKHMKGGRAFKRRTVTAYLQKPF</sequence>
<dbReference type="InterPro" id="IPR029063">
    <property type="entry name" value="SAM-dependent_MTases_sf"/>
</dbReference>
<comment type="caution">
    <text evidence="5">The sequence shown here is derived from an EMBL/GenBank/DDBJ whole genome shotgun (WGS) entry which is preliminary data.</text>
</comment>
<evidence type="ECO:0000259" key="4">
    <source>
        <dbReference type="Pfam" id="PF08241"/>
    </source>
</evidence>
<name>A0A1G2DE69_9BACT</name>
<dbReference type="Gene3D" id="3.40.50.150">
    <property type="entry name" value="Vaccinia Virus protein VP39"/>
    <property type="match status" value="1"/>
</dbReference>
<dbReference type="Proteomes" id="UP000178534">
    <property type="component" value="Unassembled WGS sequence"/>
</dbReference>
<evidence type="ECO:0000313" key="5">
    <source>
        <dbReference type="EMBL" id="OGZ11068.1"/>
    </source>
</evidence>
<dbReference type="SUPFAM" id="SSF53335">
    <property type="entry name" value="S-adenosyl-L-methionine-dependent methyltransferases"/>
    <property type="match status" value="1"/>
</dbReference>
<gene>
    <name evidence="5" type="ORF">A2942_02415</name>
</gene>
<protein>
    <recommendedName>
        <fullName evidence="4">Methyltransferase type 11 domain-containing protein</fullName>
    </recommendedName>
</protein>
<keyword evidence="2" id="KW-0808">Transferase</keyword>
<proteinExistence type="predicted"/>
<dbReference type="CDD" id="cd02440">
    <property type="entry name" value="AdoMet_MTases"/>
    <property type="match status" value="1"/>
</dbReference>
<evidence type="ECO:0000256" key="2">
    <source>
        <dbReference type="ARBA" id="ARBA00022679"/>
    </source>
</evidence>
<keyword evidence="1" id="KW-0489">Methyltransferase</keyword>
<dbReference type="STRING" id="1798665.A2942_02415"/>
<dbReference type="Pfam" id="PF08241">
    <property type="entry name" value="Methyltransf_11"/>
    <property type="match status" value="1"/>
</dbReference>
<reference evidence="5 6" key="1">
    <citation type="journal article" date="2016" name="Nat. Commun.">
        <title>Thousands of microbial genomes shed light on interconnected biogeochemical processes in an aquifer system.</title>
        <authorList>
            <person name="Anantharaman K."/>
            <person name="Brown C.T."/>
            <person name="Hug L.A."/>
            <person name="Sharon I."/>
            <person name="Castelle C.J."/>
            <person name="Probst A.J."/>
            <person name="Thomas B.C."/>
            <person name="Singh A."/>
            <person name="Wilkins M.J."/>
            <person name="Karaoz U."/>
            <person name="Brodie E.L."/>
            <person name="Williams K.H."/>
            <person name="Hubbard S.S."/>
            <person name="Banfield J.F."/>
        </authorList>
    </citation>
    <scope>NUCLEOTIDE SEQUENCE [LARGE SCALE GENOMIC DNA]</scope>
</reference>
<keyword evidence="3" id="KW-0949">S-adenosyl-L-methionine</keyword>
<evidence type="ECO:0000313" key="6">
    <source>
        <dbReference type="Proteomes" id="UP000178534"/>
    </source>
</evidence>
<dbReference type="PANTHER" id="PTHR43464">
    <property type="entry name" value="METHYLTRANSFERASE"/>
    <property type="match status" value="1"/>
</dbReference>
<dbReference type="InterPro" id="IPR013216">
    <property type="entry name" value="Methyltransf_11"/>
</dbReference>
<organism evidence="5 6">
    <name type="scientific">Candidatus Lloydbacteria bacterium RIFCSPLOWO2_01_FULL_50_20</name>
    <dbReference type="NCBI Taxonomy" id="1798665"/>
    <lineage>
        <taxon>Bacteria</taxon>
        <taxon>Candidatus Lloydiibacteriota</taxon>
    </lineage>
</organism>
<dbReference type="EMBL" id="MHLP01000043">
    <property type="protein sequence ID" value="OGZ11068.1"/>
    <property type="molecule type" value="Genomic_DNA"/>
</dbReference>
<dbReference type="PANTHER" id="PTHR43464:SF19">
    <property type="entry name" value="UBIQUINONE BIOSYNTHESIS O-METHYLTRANSFERASE, MITOCHONDRIAL"/>
    <property type="match status" value="1"/>
</dbReference>
<feature type="domain" description="Methyltransferase type 11" evidence="4">
    <location>
        <begin position="51"/>
        <end position="158"/>
    </location>
</feature>
<dbReference type="GO" id="GO:0008757">
    <property type="term" value="F:S-adenosylmethionine-dependent methyltransferase activity"/>
    <property type="evidence" value="ECO:0007669"/>
    <property type="project" value="InterPro"/>
</dbReference>
<accession>A0A1G2DE69</accession>
<evidence type="ECO:0000256" key="3">
    <source>
        <dbReference type="ARBA" id="ARBA00022691"/>
    </source>
</evidence>